<sequence>MLAGFSTLTNFRTDDRILSMAKQTFITGQVLTAAQMTSLQYNDYVWTVSTKTASYTLVADDAGTRIDVNSASATAITVNTNLFSAGQTLYIQNRGAGSCTVTAGTATVSSSGSLVLGQYDGGILYFVSTGVAIFFSATSTGDVTLTGVQTLSSKTLTSPVITYSINAQTTAAYVTVAADAGAFITVSNASANTFKIPTNASVAYAIGSTIQVMNIGAGATTISAVTPGTTTITSAGAVSASPTLAQYKAAQCIKTGTDTWLVFGAIA</sequence>
<evidence type="ECO:0000313" key="5">
    <source>
        <dbReference type="EMBL" id="CAB5231029.1"/>
    </source>
</evidence>
<name>A0A6J5SPV9_9CAUD</name>
<reference evidence="4" key="1">
    <citation type="submission" date="2020-05" db="EMBL/GenBank/DDBJ databases">
        <authorList>
            <person name="Chiriac C."/>
            <person name="Salcher M."/>
            <person name="Ghai R."/>
            <person name="Kavagutti S V."/>
        </authorList>
    </citation>
    <scope>NUCLEOTIDE SEQUENCE</scope>
</reference>
<dbReference type="EMBL" id="LR797457">
    <property type="protein sequence ID" value="CAB4217230.1"/>
    <property type="molecule type" value="Genomic_DNA"/>
</dbReference>
<protein>
    <recommendedName>
        <fullName evidence="6">Bacteriophage lambda, Stf, side tail fibre-repeat-2</fullName>
    </recommendedName>
</protein>
<dbReference type="EMBL" id="LR797186">
    <property type="protein sequence ID" value="CAB4192340.1"/>
    <property type="molecule type" value="Genomic_DNA"/>
</dbReference>
<evidence type="ECO:0000313" key="4">
    <source>
        <dbReference type="EMBL" id="CAB4217230.1"/>
    </source>
</evidence>
<organism evidence="4">
    <name type="scientific">uncultured Caudovirales phage</name>
    <dbReference type="NCBI Taxonomy" id="2100421"/>
    <lineage>
        <taxon>Viruses</taxon>
        <taxon>Duplodnaviria</taxon>
        <taxon>Heunggongvirae</taxon>
        <taxon>Uroviricota</taxon>
        <taxon>Caudoviricetes</taxon>
        <taxon>Peduoviridae</taxon>
        <taxon>Maltschvirus</taxon>
        <taxon>Maltschvirus maltsch</taxon>
    </lineage>
</organism>
<proteinExistence type="predicted"/>
<evidence type="ECO:0008006" key="6">
    <source>
        <dbReference type="Google" id="ProtNLM"/>
    </source>
</evidence>
<evidence type="ECO:0000313" key="3">
    <source>
        <dbReference type="EMBL" id="CAB4192340.1"/>
    </source>
</evidence>
<gene>
    <name evidence="2" type="ORF">UFOVP1133_9</name>
    <name evidence="3" type="ORF">UFOVP1249_16</name>
    <name evidence="4" type="ORF">UFOVP1494_18</name>
    <name evidence="5" type="ORF">UFOVP1583_16</name>
    <name evidence="1" type="ORF">UFOVP968_19</name>
</gene>
<dbReference type="EMBL" id="LR797092">
    <property type="protein sequence ID" value="CAB4186043.1"/>
    <property type="molecule type" value="Genomic_DNA"/>
</dbReference>
<accession>A0A6J5SPV9</accession>
<evidence type="ECO:0000313" key="1">
    <source>
        <dbReference type="EMBL" id="CAB4174020.1"/>
    </source>
</evidence>
<evidence type="ECO:0000313" key="2">
    <source>
        <dbReference type="EMBL" id="CAB4186043.1"/>
    </source>
</evidence>
<dbReference type="EMBL" id="LR796909">
    <property type="protein sequence ID" value="CAB4174020.1"/>
    <property type="molecule type" value="Genomic_DNA"/>
</dbReference>
<dbReference type="EMBL" id="LR798427">
    <property type="protein sequence ID" value="CAB5231029.1"/>
    <property type="molecule type" value="Genomic_DNA"/>
</dbReference>